<dbReference type="AlphaFoldDB" id="A0A0C3A976"/>
<evidence type="ECO:0000256" key="1">
    <source>
        <dbReference type="SAM" id="MobiDB-lite"/>
    </source>
</evidence>
<feature type="compositionally biased region" description="Pro residues" evidence="1">
    <location>
        <begin position="186"/>
        <end position="198"/>
    </location>
</feature>
<dbReference type="InParanoid" id="A0A0C3A976"/>
<keyword evidence="3" id="KW-1185">Reference proteome</keyword>
<name>A0A0C3A976_9AGAM</name>
<organism evidence="2 3">
    <name type="scientific">Scleroderma citrinum Foug A</name>
    <dbReference type="NCBI Taxonomy" id="1036808"/>
    <lineage>
        <taxon>Eukaryota</taxon>
        <taxon>Fungi</taxon>
        <taxon>Dikarya</taxon>
        <taxon>Basidiomycota</taxon>
        <taxon>Agaricomycotina</taxon>
        <taxon>Agaricomycetes</taxon>
        <taxon>Agaricomycetidae</taxon>
        <taxon>Boletales</taxon>
        <taxon>Sclerodermatineae</taxon>
        <taxon>Sclerodermataceae</taxon>
        <taxon>Scleroderma</taxon>
    </lineage>
</organism>
<accession>A0A0C3A976</accession>
<reference evidence="3" key="2">
    <citation type="submission" date="2015-01" db="EMBL/GenBank/DDBJ databases">
        <title>Evolutionary Origins and Diversification of the Mycorrhizal Mutualists.</title>
        <authorList>
            <consortium name="DOE Joint Genome Institute"/>
            <consortium name="Mycorrhizal Genomics Consortium"/>
            <person name="Kohler A."/>
            <person name="Kuo A."/>
            <person name="Nagy L.G."/>
            <person name="Floudas D."/>
            <person name="Copeland A."/>
            <person name="Barry K.W."/>
            <person name="Cichocki N."/>
            <person name="Veneault-Fourrey C."/>
            <person name="LaButti K."/>
            <person name="Lindquist E.A."/>
            <person name="Lipzen A."/>
            <person name="Lundell T."/>
            <person name="Morin E."/>
            <person name="Murat C."/>
            <person name="Riley R."/>
            <person name="Ohm R."/>
            <person name="Sun H."/>
            <person name="Tunlid A."/>
            <person name="Henrissat B."/>
            <person name="Grigoriev I.V."/>
            <person name="Hibbett D.S."/>
            <person name="Martin F."/>
        </authorList>
    </citation>
    <scope>NUCLEOTIDE SEQUENCE [LARGE SCALE GENOMIC DNA]</scope>
    <source>
        <strain evidence="3">Foug A</strain>
    </source>
</reference>
<feature type="compositionally biased region" description="Basic and acidic residues" evidence="1">
    <location>
        <begin position="383"/>
        <end position="394"/>
    </location>
</feature>
<evidence type="ECO:0000313" key="2">
    <source>
        <dbReference type="EMBL" id="KIM61437.1"/>
    </source>
</evidence>
<dbReference type="EMBL" id="KN822051">
    <property type="protein sequence ID" value="KIM61437.1"/>
    <property type="molecule type" value="Genomic_DNA"/>
</dbReference>
<feature type="region of interest" description="Disordered" evidence="1">
    <location>
        <begin position="1"/>
        <end position="302"/>
    </location>
</feature>
<feature type="compositionally biased region" description="Low complexity" evidence="1">
    <location>
        <begin position="172"/>
        <end position="185"/>
    </location>
</feature>
<protein>
    <submittedName>
        <fullName evidence="2">Uncharacterized protein</fullName>
    </submittedName>
</protein>
<feature type="compositionally biased region" description="Polar residues" evidence="1">
    <location>
        <begin position="279"/>
        <end position="299"/>
    </location>
</feature>
<dbReference type="OrthoDB" id="2692541at2759"/>
<dbReference type="Proteomes" id="UP000053989">
    <property type="component" value="Unassembled WGS sequence"/>
</dbReference>
<feature type="compositionally biased region" description="Polar residues" evidence="1">
    <location>
        <begin position="66"/>
        <end position="76"/>
    </location>
</feature>
<feature type="compositionally biased region" description="Polar residues" evidence="1">
    <location>
        <begin position="105"/>
        <end position="115"/>
    </location>
</feature>
<evidence type="ECO:0000313" key="3">
    <source>
        <dbReference type="Proteomes" id="UP000053989"/>
    </source>
</evidence>
<reference evidence="2 3" key="1">
    <citation type="submission" date="2014-04" db="EMBL/GenBank/DDBJ databases">
        <authorList>
            <consortium name="DOE Joint Genome Institute"/>
            <person name="Kuo A."/>
            <person name="Kohler A."/>
            <person name="Nagy L.G."/>
            <person name="Floudas D."/>
            <person name="Copeland A."/>
            <person name="Barry K.W."/>
            <person name="Cichocki N."/>
            <person name="Veneault-Fourrey C."/>
            <person name="LaButti K."/>
            <person name="Lindquist E.A."/>
            <person name="Lipzen A."/>
            <person name="Lundell T."/>
            <person name="Morin E."/>
            <person name="Murat C."/>
            <person name="Sun H."/>
            <person name="Tunlid A."/>
            <person name="Henrissat B."/>
            <person name="Grigoriev I.V."/>
            <person name="Hibbett D.S."/>
            <person name="Martin F."/>
            <person name="Nordberg H.P."/>
            <person name="Cantor M.N."/>
            <person name="Hua S.X."/>
        </authorList>
    </citation>
    <scope>NUCLEOTIDE SEQUENCE [LARGE SCALE GENOMIC DNA]</scope>
    <source>
        <strain evidence="2 3">Foug A</strain>
    </source>
</reference>
<feature type="compositionally biased region" description="Low complexity" evidence="1">
    <location>
        <begin position="359"/>
        <end position="376"/>
    </location>
</feature>
<feature type="region of interest" description="Disordered" evidence="1">
    <location>
        <begin position="337"/>
        <end position="408"/>
    </location>
</feature>
<sequence length="416" mass="43152">MAKSFRSRVGTVMRRSSTAFSIPSLPGRSGSATPPPPDSDTASTTGSIYPPKLDRKDSSSSLSKLQTPAQPAVSTPSPIPESPMREAAALSPDPSPAPQRGPSPLSGQAVSTEGTESARGPTLAPSVSHPESEEVPASLPAEPVPTVVVNEPSEHTPDAPPVFTDEPEELPEPTTHPAPASQAIPAPAPAPASKPSTPPARVSAPPSAPTTPPARQPTASSQFGYFDIQHDSSAPSASPAVPLGPSESGENPADVWAEHARAREVTASPESQGAPVQERTVSQKQSLGSIRRPGSSSSYGAPIAPTILQSRKASRSSFQPREQELVGSSYTWSDSSHIGLHQGAPAGVQDDPFADPKRAQAQPAVPEQAAAALSPAETIHVPEPFDPRSPRDDMMMPATEPATIPLRPLHELISIQ</sequence>
<feature type="compositionally biased region" description="Low complexity" evidence="1">
    <location>
        <begin position="232"/>
        <end position="246"/>
    </location>
</feature>
<gene>
    <name evidence="2" type="ORF">SCLCIDRAFT_870191</name>
</gene>
<dbReference type="HOGENOM" id="CLU_660830_0_0_1"/>
<feature type="compositionally biased region" description="Pro residues" evidence="1">
    <location>
        <begin position="206"/>
        <end position="215"/>
    </location>
</feature>
<proteinExistence type="predicted"/>